<keyword evidence="1" id="KW-0812">Transmembrane</keyword>
<evidence type="ECO:0000313" key="2">
    <source>
        <dbReference type="EMBL" id="OMH78492.1"/>
    </source>
</evidence>
<gene>
    <name evidence="2" type="ORF">AX774_g8119</name>
</gene>
<dbReference type="Proteomes" id="UP000188320">
    <property type="component" value="Unassembled WGS sequence"/>
</dbReference>
<evidence type="ECO:0000256" key="1">
    <source>
        <dbReference type="SAM" id="Phobius"/>
    </source>
</evidence>
<dbReference type="EMBL" id="LSSK01001915">
    <property type="protein sequence ID" value="OMH78492.1"/>
    <property type="molecule type" value="Genomic_DNA"/>
</dbReference>
<feature type="transmembrane region" description="Helical" evidence="1">
    <location>
        <begin position="20"/>
        <end position="41"/>
    </location>
</feature>
<organism evidence="2 3">
    <name type="scientific">Zancudomyces culisetae</name>
    <name type="common">Gut fungus</name>
    <name type="synonym">Smittium culisetae</name>
    <dbReference type="NCBI Taxonomy" id="1213189"/>
    <lineage>
        <taxon>Eukaryota</taxon>
        <taxon>Fungi</taxon>
        <taxon>Fungi incertae sedis</taxon>
        <taxon>Zoopagomycota</taxon>
        <taxon>Kickxellomycotina</taxon>
        <taxon>Harpellomycetes</taxon>
        <taxon>Harpellales</taxon>
        <taxon>Legeriomycetaceae</taxon>
        <taxon>Zancudomyces</taxon>
    </lineage>
</organism>
<comment type="caution">
    <text evidence="2">The sequence shown here is derived from an EMBL/GenBank/DDBJ whole genome shotgun (WGS) entry which is preliminary data.</text>
</comment>
<dbReference type="AlphaFoldDB" id="A0A1R1PCB0"/>
<keyword evidence="1" id="KW-0472">Membrane</keyword>
<name>A0A1R1PCB0_ZANCU</name>
<evidence type="ECO:0000313" key="3">
    <source>
        <dbReference type="Proteomes" id="UP000188320"/>
    </source>
</evidence>
<proteinExistence type="predicted"/>
<sequence length="113" mass="13065">MLLSPIYLGFFGCIFAKRPLAVFILFVPVVCVSESIVWIIFEFDCRNRRPFSMFLANPLFDNTTYFDFLPLTQLCNQHSPILAIFKYWDNIRIGTMQIAAGHVQCAISCTFHM</sequence>
<keyword evidence="1" id="KW-1133">Transmembrane helix</keyword>
<protein>
    <submittedName>
        <fullName evidence="2">Uncharacterized protein</fullName>
    </submittedName>
</protein>
<reference evidence="3" key="1">
    <citation type="submission" date="2017-01" db="EMBL/GenBank/DDBJ databases">
        <authorList>
            <person name="Wang Y."/>
            <person name="White M."/>
            <person name="Kvist S."/>
            <person name="Moncalvo J.-M."/>
        </authorList>
    </citation>
    <scope>NUCLEOTIDE SEQUENCE [LARGE SCALE GENOMIC DNA]</scope>
    <source>
        <strain evidence="3">COL-18-3</strain>
    </source>
</reference>
<keyword evidence="3" id="KW-1185">Reference proteome</keyword>
<accession>A0A1R1PCB0</accession>